<keyword evidence="2" id="KW-1185">Reference proteome</keyword>
<dbReference type="RefSeq" id="WP_069306767.1">
    <property type="nucleotide sequence ID" value="NZ_MCRJ01000044.1"/>
</dbReference>
<dbReference type="NCBIfam" id="TIGR03292">
    <property type="entry name" value="PhnH_redo"/>
    <property type="match status" value="1"/>
</dbReference>
<dbReference type="InterPro" id="IPR008772">
    <property type="entry name" value="Phosphonate_metab_PhnH"/>
</dbReference>
<dbReference type="OrthoDB" id="9814509at2"/>
<evidence type="ECO:0000313" key="1">
    <source>
        <dbReference type="EMBL" id="ODN70612.1"/>
    </source>
</evidence>
<evidence type="ECO:0000313" key="2">
    <source>
        <dbReference type="Proteomes" id="UP000094622"/>
    </source>
</evidence>
<protein>
    <submittedName>
        <fullName evidence="1">Alpha-D-ribose 1-methylphosphonate 5-triphosphate synthase subunit PhnH</fullName>
        <ecNumber evidence="1">2.7.8.37</ecNumber>
    </submittedName>
</protein>
<dbReference type="GO" id="GO:0061693">
    <property type="term" value="F:alpha-D-ribose 1-methylphosphonate 5-triphosphate synthase activity"/>
    <property type="evidence" value="ECO:0007669"/>
    <property type="project" value="UniProtKB-EC"/>
</dbReference>
<sequence length="203" mass="21002">MDVRANPAIYEGGFSDPVFDAQGVFRAVMDALAHPGRIIDLGPVTRAPAPLDHGASAILAALADHDTPVWFEAEDCAEAGAWLVFHTGAPVADAPGNASFAVLSKAGPVESWDRFAIGTSSYPDRSVTLLLPVGDLESGVPLTLEGPGIETTATLAPTGLPDGFVEAMAGNAQRFPLGFDVILVAGRAIAALPRTTRITSTEI</sequence>
<organism evidence="1 2">
    <name type="scientific">Methylobrevis pamukkalensis</name>
    <dbReference type="NCBI Taxonomy" id="1439726"/>
    <lineage>
        <taxon>Bacteria</taxon>
        <taxon>Pseudomonadati</taxon>
        <taxon>Pseudomonadota</taxon>
        <taxon>Alphaproteobacteria</taxon>
        <taxon>Hyphomicrobiales</taxon>
        <taxon>Pleomorphomonadaceae</taxon>
        <taxon>Methylobrevis</taxon>
    </lineage>
</organism>
<dbReference type="EMBL" id="MCRJ01000044">
    <property type="protein sequence ID" value="ODN70612.1"/>
    <property type="molecule type" value="Genomic_DNA"/>
</dbReference>
<dbReference type="EC" id="2.7.8.37" evidence="1"/>
<dbReference type="PIRSF" id="PIRSF020680">
    <property type="entry name" value="PhnH"/>
    <property type="match status" value="1"/>
</dbReference>
<dbReference type="GO" id="GO:0019634">
    <property type="term" value="P:organic phosphonate metabolic process"/>
    <property type="evidence" value="ECO:0007669"/>
    <property type="project" value="InterPro"/>
</dbReference>
<accession>A0A1E3H2S2</accession>
<name>A0A1E3H2S2_9HYPH</name>
<reference evidence="1 2" key="1">
    <citation type="submission" date="2016-07" db="EMBL/GenBank/DDBJ databases">
        <title>Draft Genome Sequence of Methylobrevis pamukkalensis PK2.</title>
        <authorList>
            <person name="Vasilenko O.V."/>
            <person name="Doronina N.V."/>
            <person name="Shmareva M.N."/>
            <person name="Tarlachkov S.V."/>
            <person name="Mustakhimov I."/>
            <person name="Trotsenko Y.A."/>
        </authorList>
    </citation>
    <scope>NUCLEOTIDE SEQUENCE [LARGE SCALE GENOMIC DNA]</scope>
    <source>
        <strain evidence="1 2">PK2</strain>
    </source>
</reference>
<gene>
    <name evidence="1" type="primary">phnH</name>
    <name evidence="1" type="ORF">A6302_02034</name>
</gene>
<dbReference type="AlphaFoldDB" id="A0A1E3H2S2"/>
<dbReference type="Pfam" id="PF05845">
    <property type="entry name" value="PhnH"/>
    <property type="match status" value="1"/>
</dbReference>
<dbReference type="InterPro" id="IPR038058">
    <property type="entry name" value="PhnH-like_sp"/>
</dbReference>
<dbReference type="Proteomes" id="UP000094622">
    <property type="component" value="Unassembled WGS sequence"/>
</dbReference>
<comment type="caution">
    <text evidence="1">The sequence shown here is derived from an EMBL/GenBank/DDBJ whole genome shotgun (WGS) entry which is preliminary data.</text>
</comment>
<dbReference type="SUPFAM" id="SSF159709">
    <property type="entry name" value="PhnH-like"/>
    <property type="match status" value="1"/>
</dbReference>
<proteinExistence type="predicted"/>
<dbReference type="Gene3D" id="3.40.50.11310">
    <property type="entry name" value="Bacterial phosphonate metabolism protein PhnH"/>
    <property type="match status" value="1"/>
</dbReference>
<keyword evidence="1" id="KW-0808">Transferase</keyword>